<keyword evidence="7" id="KW-0119">Carbohydrate metabolism</keyword>
<dbReference type="EC" id="3.2.1.55" evidence="5"/>
<sequence>MKMVNTHWGGVTENNHFGTHEFMQLCELLEAEPYISGNLGSGTIKEMQDWVDYITFPGESPMADWRRENGQTEPWHLKYFGVGNENWGCGGNMEPEYYADQYRNYQTYVRNHGENKIFKIACGANIDDYNWTEVLMKKAADLMDGLSLHYYTIPGDFDTGKGAATGFPTEEWAITLKKALRIEELIKRHSSIMDQYDPEKRVALIVDEWGSWYDVEPGTNPGFLYQQNTLRDALVAGVSLNIFNQYAERVKMANIAQTANVLQAMVLTDQEKMILTPSYHVFEMYKVHQNANLLEFNLETEDYKFKNSEMPALNASVSRNNSGEINLTICNLNHQDKIKIRVDLFDQEEKLTKINGRYLTADQLDDHNTFAEPEKIKPAAYQNLILNENNFIVELPAASVSVITLS</sequence>
<name>A0A1I4IER1_9FIRM</name>
<dbReference type="InterPro" id="IPR010720">
    <property type="entry name" value="Alpha-L-AF_C"/>
</dbReference>
<proteinExistence type="inferred from homology"/>
<evidence type="ECO:0000256" key="5">
    <source>
        <dbReference type="ARBA" id="ARBA00012670"/>
    </source>
</evidence>
<keyword evidence="11" id="KW-1185">Reference proteome</keyword>
<evidence type="ECO:0000256" key="3">
    <source>
        <dbReference type="ARBA" id="ARBA00007186"/>
    </source>
</evidence>
<dbReference type="Pfam" id="PF06964">
    <property type="entry name" value="Alpha-L-AF_C"/>
    <property type="match status" value="1"/>
</dbReference>
<dbReference type="GO" id="GO:0046556">
    <property type="term" value="F:alpha-L-arabinofuranosidase activity"/>
    <property type="evidence" value="ECO:0007669"/>
    <property type="project" value="UniProtKB-EC"/>
</dbReference>
<protein>
    <recommendedName>
        <fullName evidence="5">non-reducing end alpha-L-arabinofuranosidase</fullName>
        <ecNumber evidence="5">3.2.1.55</ecNumber>
    </recommendedName>
</protein>
<keyword evidence="8" id="KW-0326">Glycosidase</keyword>
<keyword evidence="6" id="KW-0378">Hydrolase</keyword>
<dbReference type="Proteomes" id="UP000199006">
    <property type="component" value="Unassembled WGS sequence"/>
</dbReference>
<dbReference type="PANTHER" id="PTHR43576">
    <property type="entry name" value="ALPHA-L-ARABINOFURANOSIDASE C-RELATED"/>
    <property type="match status" value="1"/>
</dbReference>
<evidence type="ECO:0000313" key="11">
    <source>
        <dbReference type="Proteomes" id="UP000199006"/>
    </source>
</evidence>
<dbReference type="GO" id="GO:0046373">
    <property type="term" value="P:L-arabinose metabolic process"/>
    <property type="evidence" value="ECO:0007669"/>
    <property type="project" value="InterPro"/>
</dbReference>
<evidence type="ECO:0000256" key="8">
    <source>
        <dbReference type="ARBA" id="ARBA00023295"/>
    </source>
</evidence>
<evidence type="ECO:0000313" key="10">
    <source>
        <dbReference type="EMBL" id="SFL52547.1"/>
    </source>
</evidence>
<dbReference type="GO" id="GO:0000272">
    <property type="term" value="P:polysaccharide catabolic process"/>
    <property type="evidence" value="ECO:0007669"/>
    <property type="project" value="TreeGrafter"/>
</dbReference>
<comment type="pathway">
    <text evidence="2">Glycan metabolism.</text>
</comment>
<accession>A0A1I4IER1</accession>
<evidence type="ECO:0000256" key="6">
    <source>
        <dbReference type="ARBA" id="ARBA00022801"/>
    </source>
</evidence>
<dbReference type="AlphaFoldDB" id="A0A1I4IER1"/>
<dbReference type="Pfam" id="PF22848">
    <property type="entry name" value="ASD1_dom"/>
    <property type="match status" value="1"/>
</dbReference>
<dbReference type="Gene3D" id="2.60.40.1180">
    <property type="entry name" value="Golgi alpha-mannosidase II"/>
    <property type="match status" value="1"/>
</dbReference>
<dbReference type="InterPro" id="IPR055235">
    <property type="entry name" value="ASD1_cat"/>
</dbReference>
<comment type="catalytic activity">
    <reaction evidence="1">
        <text>Hydrolysis of terminal non-reducing alpha-L-arabinofuranoside residues in alpha-L-arabinosides.</text>
        <dbReference type="EC" id="3.2.1.55"/>
    </reaction>
</comment>
<evidence type="ECO:0000256" key="7">
    <source>
        <dbReference type="ARBA" id="ARBA00023277"/>
    </source>
</evidence>
<dbReference type="STRING" id="29563.SAMN02983006_01398"/>
<dbReference type="PANTHER" id="PTHR43576:SF2">
    <property type="entry name" value="INTRACELLULAR EXO-ALPHA-L-ARABINOFURANOSIDASE 2"/>
    <property type="match status" value="1"/>
</dbReference>
<evidence type="ECO:0000256" key="2">
    <source>
        <dbReference type="ARBA" id="ARBA00004881"/>
    </source>
</evidence>
<dbReference type="InterPro" id="IPR013780">
    <property type="entry name" value="Glyco_hydro_b"/>
</dbReference>
<comment type="subunit">
    <text evidence="4">Homohexamer; trimer of dimers.</text>
</comment>
<dbReference type="InterPro" id="IPR017853">
    <property type="entry name" value="GH"/>
</dbReference>
<evidence type="ECO:0000256" key="4">
    <source>
        <dbReference type="ARBA" id="ARBA00011165"/>
    </source>
</evidence>
<dbReference type="SMART" id="SM00813">
    <property type="entry name" value="Alpha-L-AF_C"/>
    <property type="match status" value="1"/>
</dbReference>
<feature type="domain" description="Alpha-L-arabinofuranosidase C-terminal" evidence="9">
    <location>
        <begin position="207"/>
        <end position="399"/>
    </location>
</feature>
<reference evidence="10 11" key="1">
    <citation type="submission" date="2016-10" db="EMBL/GenBank/DDBJ databases">
        <authorList>
            <person name="de Groot N.N."/>
        </authorList>
    </citation>
    <scope>NUCLEOTIDE SEQUENCE [LARGE SCALE GENOMIC DNA]</scope>
    <source>
        <strain evidence="10 11">ATCC 51327</strain>
    </source>
</reference>
<dbReference type="EMBL" id="FOTI01000016">
    <property type="protein sequence ID" value="SFL52547.1"/>
    <property type="molecule type" value="Genomic_DNA"/>
</dbReference>
<dbReference type="RefSeq" id="WP_281244079.1">
    <property type="nucleotide sequence ID" value="NZ_FOTI01000016.1"/>
</dbReference>
<evidence type="ECO:0000259" key="9">
    <source>
        <dbReference type="SMART" id="SM00813"/>
    </source>
</evidence>
<comment type="similarity">
    <text evidence="3">Belongs to the glycosyl hydrolase 51 family.</text>
</comment>
<dbReference type="SUPFAM" id="SSF51445">
    <property type="entry name" value="(Trans)glycosidases"/>
    <property type="match status" value="1"/>
</dbReference>
<dbReference type="SUPFAM" id="SSF51011">
    <property type="entry name" value="Glycosyl hydrolase domain"/>
    <property type="match status" value="1"/>
</dbReference>
<gene>
    <name evidence="10" type="ORF">SAMN02983006_01398</name>
</gene>
<dbReference type="Gene3D" id="3.20.20.80">
    <property type="entry name" value="Glycosidases"/>
    <property type="match status" value="1"/>
</dbReference>
<organism evidence="10 11">
    <name type="scientific">Halanaerobium salsuginis</name>
    <dbReference type="NCBI Taxonomy" id="29563"/>
    <lineage>
        <taxon>Bacteria</taxon>
        <taxon>Bacillati</taxon>
        <taxon>Bacillota</taxon>
        <taxon>Clostridia</taxon>
        <taxon>Halanaerobiales</taxon>
        <taxon>Halanaerobiaceae</taxon>
        <taxon>Halanaerobium</taxon>
    </lineage>
</organism>
<evidence type="ECO:0000256" key="1">
    <source>
        <dbReference type="ARBA" id="ARBA00001462"/>
    </source>
</evidence>